<dbReference type="GeneID" id="113058807"/>
<comment type="subcellular location">
    <subcellularLocation>
        <location evidence="1">Cell membrane</location>
        <topology evidence="1">Single-pass type I membrane protein</topology>
    </subcellularLocation>
</comment>
<feature type="signal peptide" evidence="12">
    <location>
        <begin position="1"/>
        <end position="29"/>
    </location>
</feature>
<dbReference type="RefSeq" id="XP_026082820.1">
    <property type="nucleotide sequence ID" value="XM_026227035.1"/>
</dbReference>
<evidence type="ECO:0000256" key="8">
    <source>
        <dbReference type="ARBA" id="ARBA00023170"/>
    </source>
</evidence>
<evidence type="ECO:0000259" key="13">
    <source>
        <dbReference type="PROSITE" id="PS50835"/>
    </source>
</evidence>
<keyword evidence="6 11" id="KW-0472">Membrane</keyword>
<dbReference type="Proteomes" id="UP000515129">
    <property type="component" value="Chromosome 40"/>
</dbReference>
<evidence type="ECO:0000256" key="10">
    <source>
        <dbReference type="ARBA" id="ARBA00023319"/>
    </source>
</evidence>
<dbReference type="InterPro" id="IPR007110">
    <property type="entry name" value="Ig-like_dom"/>
</dbReference>
<dbReference type="InterPro" id="IPR013783">
    <property type="entry name" value="Ig-like_fold"/>
</dbReference>
<evidence type="ECO:0000256" key="9">
    <source>
        <dbReference type="ARBA" id="ARBA00023180"/>
    </source>
</evidence>
<keyword evidence="7" id="KW-1015">Disulfide bond</keyword>
<keyword evidence="8" id="KW-0675">Receptor</keyword>
<evidence type="ECO:0000256" key="1">
    <source>
        <dbReference type="ARBA" id="ARBA00004251"/>
    </source>
</evidence>
<dbReference type="InterPro" id="IPR013106">
    <property type="entry name" value="Ig_V-set"/>
</dbReference>
<dbReference type="GO" id="GO:0071222">
    <property type="term" value="P:cellular response to lipopolysaccharide"/>
    <property type="evidence" value="ECO:0007669"/>
    <property type="project" value="TreeGrafter"/>
</dbReference>
<keyword evidence="2" id="KW-1003">Cell membrane</keyword>
<proteinExistence type="predicted"/>
<keyword evidence="14" id="KW-1185">Reference proteome</keyword>
<evidence type="ECO:0000313" key="14">
    <source>
        <dbReference type="Proteomes" id="UP000515129"/>
    </source>
</evidence>
<dbReference type="InterPro" id="IPR051713">
    <property type="entry name" value="T-cell_Activation_Regulation"/>
</dbReference>
<dbReference type="OrthoDB" id="9904387at2759"/>
<evidence type="ECO:0000256" key="4">
    <source>
        <dbReference type="ARBA" id="ARBA00022729"/>
    </source>
</evidence>
<protein>
    <submittedName>
        <fullName evidence="15">Cell adhesion molecule 2-like isoform X1</fullName>
    </submittedName>
</protein>
<dbReference type="Gene3D" id="2.60.40.10">
    <property type="entry name" value="Immunoglobulins"/>
    <property type="match status" value="2"/>
</dbReference>
<dbReference type="PANTHER" id="PTHR25466">
    <property type="entry name" value="T-LYMPHOCYTE ACTIVATION ANTIGEN"/>
    <property type="match status" value="1"/>
</dbReference>
<reference evidence="15" key="1">
    <citation type="submission" date="2025-08" db="UniProtKB">
        <authorList>
            <consortium name="RefSeq"/>
        </authorList>
    </citation>
    <scope>IDENTIFICATION</scope>
    <source>
        <strain evidence="15">Wakin</strain>
        <tissue evidence="15">Muscle</tissue>
    </source>
</reference>
<keyword evidence="9" id="KW-0325">Glycoprotein</keyword>
<evidence type="ECO:0000256" key="2">
    <source>
        <dbReference type="ARBA" id="ARBA00022475"/>
    </source>
</evidence>
<gene>
    <name evidence="15" type="primary">LOC113058807</name>
</gene>
<dbReference type="GO" id="GO:0042102">
    <property type="term" value="P:positive regulation of T cell proliferation"/>
    <property type="evidence" value="ECO:0007669"/>
    <property type="project" value="TreeGrafter"/>
</dbReference>
<evidence type="ECO:0000256" key="12">
    <source>
        <dbReference type="SAM" id="SignalP"/>
    </source>
</evidence>
<dbReference type="SUPFAM" id="SSF48726">
    <property type="entry name" value="Immunoglobulin"/>
    <property type="match status" value="1"/>
</dbReference>
<feature type="domain" description="Ig-like" evidence="13">
    <location>
        <begin position="141"/>
        <end position="231"/>
    </location>
</feature>
<dbReference type="Pfam" id="PF07686">
    <property type="entry name" value="V-set"/>
    <property type="match status" value="1"/>
</dbReference>
<dbReference type="PROSITE" id="PS50835">
    <property type="entry name" value="IG_LIKE"/>
    <property type="match status" value="1"/>
</dbReference>
<dbReference type="GO" id="GO:0009897">
    <property type="term" value="C:external side of plasma membrane"/>
    <property type="evidence" value="ECO:0007669"/>
    <property type="project" value="TreeGrafter"/>
</dbReference>
<dbReference type="GO" id="GO:0031295">
    <property type="term" value="P:T cell costimulation"/>
    <property type="evidence" value="ECO:0007669"/>
    <property type="project" value="TreeGrafter"/>
</dbReference>
<evidence type="ECO:0000256" key="7">
    <source>
        <dbReference type="ARBA" id="ARBA00023157"/>
    </source>
</evidence>
<dbReference type="InterPro" id="IPR036179">
    <property type="entry name" value="Ig-like_dom_sf"/>
</dbReference>
<sequence length="293" mass="32663">MSLQLRCLYTHRYSLALVMTMLLLAAASGDSDTAMNIKAVLGHSVTFRCPSNHSEAVERLYIQKIINDKEKFINGFYKDRDMPWNEYQIRTKVNKMDLSMEMRNVSVSDEGLYKCYIFDIGVTNPKVSDIILEVTAEYSAPTITPDCTEHRRGVSGTGMSCDLSCSAVGGYPQSTIRWTGLNPSLTNVIYNWSSAHNDSKTWTINQTITYNCDQQTNVSCAIGGAVSHTITICKTQSFPLKVIAAIAFVLVFALLLIFVVVMKCFCGRQHTPEDQSGDVNVSLTEYRSQLKSV</sequence>
<feature type="chain" id="PRO_5028409158" evidence="12">
    <location>
        <begin position="30"/>
        <end position="293"/>
    </location>
</feature>
<feature type="transmembrane region" description="Helical" evidence="11">
    <location>
        <begin position="242"/>
        <end position="261"/>
    </location>
</feature>
<dbReference type="GO" id="GO:0006955">
    <property type="term" value="P:immune response"/>
    <property type="evidence" value="ECO:0007669"/>
    <property type="project" value="TreeGrafter"/>
</dbReference>
<organism evidence="14 15">
    <name type="scientific">Carassius auratus</name>
    <name type="common">Goldfish</name>
    <dbReference type="NCBI Taxonomy" id="7957"/>
    <lineage>
        <taxon>Eukaryota</taxon>
        <taxon>Metazoa</taxon>
        <taxon>Chordata</taxon>
        <taxon>Craniata</taxon>
        <taxon>Vertebrata</taxon>
        <taxon>Euteleostomi</taxon>
        <taxon>Actinopterygii</taxon>
        <taxon>Neopterygii</taxon>
        <taxon>Teleostei</taxon>
        <taxon>Ostariophysi</taxon>
        <taxon>Cypriniformes</taxon>
        <taxon>Cyprinidae</taxon>
        <taxon>Cyprininae</taxon>
        <taxon>Carassius</taxon>
    </lineage>
</organism>
<evidence type="ECO:0000256" key="11">
    <source>
        <dbReference type="SAM" id="Phobius"/>
    </source>
</evidence>
<evidence type="ECO:0000256" key="6">
    <source>
        <dbReference type="ARBA" id="ARBA00023136"/>
    </source>
</evidence>
<accession>A0A6P6LDZ7</accession>
<dbReference type="AlphaFoldDB" id="A0A6P6LDZ7"/>
<dbReference type="GO" id="GO:0042130">
    <property type="term" value="P:negative regulation of T cell proliferation"/>
    <property type="evidence" value="ECO:0007669"/>
    <property type="project" value="TreeGrafter"/>
</dbReference>
<keyword evidence="10" id="KW-0393">Immunoglobulin domain</keyword>
<evidence type="ECO:0000256" key="5">
    <source>
        <dbReference type="ARBA" id="ARBA00022989"/>
    </source>
</evidence>
<keyword evidence="3 11" id="KW-0812">Transmembrane</keyword>
<keyword evidence="5 11" id="KW-1133">Transmembrane helix</keyword>
<dbReference type="KEGG" id="caua:113058807"/>
<name>A0A6P6LDZ7_CARAU</name>
<evidence type="ECO:0000256" key="3">
    <source>
        <dbReference type="ARBA" id="ARBA00022692"/>
    </source>
</evidence>
<keyword evidence="4 12" id="KW-0732">Signal</keyword>
<evidence type="ECO:0000313" key="15">
    <source>
        <dbReference type="RefSeq" id="XP_026082820.1"/>
    </source>
</evidence>
<dbReference type="PANTHER" id="PTHR25466:SF2">
    <property type="entry name" value="T-LYMPHOCYTE ACTIVATION ANTIGEN CD86"/>
    <property type="match status" value="1"/>
</dbReference>
<dbReference type="GO" id="GO:0007166">
    <property type="term" value="P:cell surface receptor signaling pathway"/>
    <property type="evidence" value="ECO:0007669"/>
    <property type="project" value="TreeGrafter"/>
</dbReference>